<feature type="chain" id="PRO_5042243595" description="Interleukin-6" evidence="2">
    <location>
        <begin position="26"/>
        <end position="236"/>
    </location>
</feature>
<comment type="caution">
    <text evidence="3">The sequence shown here is derived from an EMBL/GenBank/DDBJ whole genome shotgun (WGS) entry which is preliminary data.</text>
</comment>
<evidence type="ECO:0000256" key="1">
    <source>
        <dbReference type="SAM" id="MobiDB-lite"/>
    </source>
</evidence>
<sequence length="236" mass="26429">MSGHKILKTFGHFVVISILLNSCICSSNTARNRKFSLDDLDHKIVGLRAGVPVASSAVQILDDWCGNLTKHLNATVEKFENITFNSSLANYSISSGVKPQDIQFKESNCTIFHQLLHRVTYDLSHIKVYSLLFGEIPSAMTGPQFNLCLQEGVRQTKRLTTGMEMAERILNGTSSMQPGQRPIHSTSRKKIHSTSGKQFRYQDILREIAIFKSQMRQLVIIIGTYFPGSNPKQAGR</sequence>
<gene>
    <name evidence="3" type="ORF">P5673_025463</name>
</gene>
<dbReference type="EMBL" id="JARQWQ010000079">
    <property type="protein sequence ID" value="KAK2553262.1"/>
    <property type="molecule type" value="Genomic_DNA"/>
</dbReference>
<dbReference type="Proteomes" id="UP001249851">
    <property type="component" value="Unassembled WGS sequence"/>
</dbReference>
<reference evidence="3" key="1">
    <citation type="journal article" date="2023" name="G3 (Bethesda)">
        <title>Whole genome assembly and annotation of the endangered Caribbean coral Acropora cervicornis.</title>
        <authorList>
            <person name="Selwyn J.D."/>
            <person name="Vollmer S.V."/>
        </authorList>
    </citation>
    <scope>NUCLEOTIDE SEQUENCE</scope>
    <source>
        <strain evidence="3">K2</strain>
    </source>
</reference>
<name>A0AAD9UXD8_ACRCE</name>
<keyword evidence="2" id="KW-0732">Signal</keyword>
<feature type="region of interest" description="Disordered" evidence="1">
    <location>
        <begin position="173"/>
        <end position="194"/>
    </location>
</feature>
<evidence type="ECO:0008006" key="5">
    <source>
        <dbReference type="Google" id="ProtNLM"/>
    </source>
</evidence>
<dbReference type="AlphaFoldDB" id="A0AAD9UXD8"/>
<feature type="signal peptide" evidence="2">
    <location>
        <begin position="1"/>
        <end position="25"/>
    </location>
</feature>
<evidence type="ECO:0000313" key="3">
    <source>
        <dbReference type="EMBL" id="KAK2553262.1"/>
    </source>
</evidence>
<evidence type="ECO:0000256" key="2">
    <source>
        <dbReference type="SAM" id="SignalP"/>
    </source>
</evidence>
<evidence type="ECO:0000313" key="4">
    <source>
        <dbReference type="Proteomes" id="UP001249851"/>
    </source>
</evidence>
<keyword evidence="4" id="KW-1185">Reference proteome</keyword>
<protein>
    <recommendedName>
        <fullName evidence="5">Interleukin-6</fullName>
    </recommendedName>
</protein>
<reference evidence="3" key="2">
    <citation type="journal article" date="2023" name="Science">
        <title>Genomic signatures of disease resistance in endangered staghorn corals.</title>
        <authorList>
            <person name="Vollmer S.V."/>
            <person name="Selwyn J.D."/>
            <person name="Despard B.A."/>
            <person name="Roesel C.L."/>
        </authorList>
    </citation>
    <scope>NUCLEOTIDE SEQUENCE</scope>
    <source>
        <strain evidence="3">K2</strain>
    </source>
</reference>
<proteinExistence type="predicted"/>
<organism evidence="3 4">
    <name type="scientific">Acropora cervicornis</name>
    <name type="common">Staghorn coral</name>
    <dbReference type="NCBI Taxonomy" id="6130"/>
    <lineage>
        <taxon>Eukaryota</taxon>
        <taxon>Metazoa</taxon>
        <taxon>Cnidaria</taxon>
        <taxon>Anthozoa</taxon>
        <taxon>Hexacorallia</taxon>
        <taxon>Scleractinia</taxon>
        <taxon>Astrocoeniina</taxon>
        <taxon>Acroporidae</taxon>
        <taxon>Acropora</taxon>
    </lineage>
</organism>
<accession>A0AAD9UXD8</accession>